<reference evidence="1" key="1">
    <citation type="submission" date="2018-05" db="EMBL/GenBank/DDBJ databases">
        <authorList>
            <person name="Lanie J.A."/>
            <person name="Ng W.-L."/>
            <person name="Kazmierczak K.M."/>
            <person name="Andrzejewski T.M."/>
            <person name="Davidsen T.M."/>
            <person name="Wayne K.J."/>
            <person name="Tettelin H."/>
            <person name="Glass J.I."/>
            <person name="Rusch D."/>
            <person name="Podicherti R."/>
            <person name="Tsui H.-C.T."/>
            <person name="Winkler M.E."/>
        </authorList>
    </citation>
    <scope>NUCLEOTIDE SEQUENCE</scope>
</reference>
<dbReference type="AlphaFoldDB" id="A0A382FJ34"/>
<proteinExistence type="predicted"/>
<accession>A0A382FJ34</accession>
<protein>
    <submittedName>
        <fullName evidence="1">Uncharacterized protein</fullName>
    </submittedName>
</protein>
<sequence length="29" mass="3259">YCPLAFFGIGENRLSKRGEVAGLELFENQ</sequence>
<gene>
    <name evidence="1" type="ORF">METZ01_LOCUS215533</name>
</gene>
<feature type="non-terminal residue" evidence="1">
    <location>
        <position position="1"/>
    </location>
</feature>
<dbReference type="EMBL" id="UINC01050108">
    <property type="protein sequence ID" value="SVB62679.1"/>
    <property type="molecule type" value="Genomic_DNA"/>
</dbReference>
<evidence type="ECO:0000313" key="1">
    <source>
        <dbReference type="EMBL" id="SVB62679.1"/>
    </source>
</evidence>
<organism evidence="1">
    <name type="scientific">marine metagenome</name>
    <dbReference type="NCBI Taxonomy" id="408172"/>
    <lineage>
        <taxon>unclassified sequences</taxon>
        <taxon>metagenomes</taxon>
        <taxon>ecological metagenomes</taxon>
    </lineage>
</organism>
<name>A0A382FJ34_9ZZZZ</name>